<dbReference type="EMBL" id="FN543107">
    <property type="protein sequence ID" value="CBA32687.1"/>
    <property type="molecule type" value="Genomic_DNA"/>
</dbReference>
<sequence length="335" mass="38389">MRGLTSPLWPIRYKPLPDELLSSWLVRLARGHGLRVQTFCNLIFGNQLQVWNRDIDRLGPNWIVDVLAERTGTPIEVARATTLRSYEGRLYPVFRSSGALQWITTLQLFHRTRQGFGMQYCPQCLLEDQIPYFRKEWRVAFVTTCYRHQCMLRDRCVACGAGVAFHRGDMGNLQGHHRESIADCFACGESLAGGLVDPIEPYVPAVMNWLSGIYASVMSSDLSATDLNNLKVMRQLALLFLSRYSTVKLHDHVCGELGLQPVALAYGKLGFESRLLVERHHVIQLIGWMMMDLEPRLRSAWRAKAVRYNHMLKDFDKAPQSYLEIVEGFADWRAE</sequence>
<dbReference type="Pfam" id="PF06527">
    <property type="entry name" value="TniQ"/>
    <property type="match status" value="1"/>
</dbReference>
<name>C9YFI4_CURXX</name>
<evidence type="ECO:0000313" key="2">
    <source>
        <dbReference type="EMBL" id="CBA32687.1"/>
    </source>
</evidence>
<protein>
    <recommendedName>
        <fullName evidence="1">TniQ domain-containing protein</fullName>
    </recommendedName>
</protein>
<feature type="domain" description="TniQ" evidence="1">
    <location>
        <begin position="10"/>
        <end position="152"/>
    </location>
</feature>
<organism evidence="2">
    <name type="scientific">Curvibacter symbiont subsp. Hydra magnipapillata</name>
    <dbReference type="NCBI Taxonomy" id="667019"/>
    <lineage>
        <taxon>Bacteria</taxon>
        <taxon>Pseudomonadati</taxon>
        <taxon>Pseudomonadota</taxon>
        <taxon>Betaproteobacteria</taxon>
        <taxon>Burkholderiales</taxon>
        <taxon>Comamonadaceae</taxon>
        <taxon>Curvibacter</taxon>
    </lineage>
</organism>
<reference evidence="2" key="1">
    <citation type="journal article" date="2010" name="Nature">
        <title>The Dynamic genome of Hydra.</title>
        <authorList>
            <person name="Chapman J.A."/>
            <person name="Kirkness E.F."/>
            <person name="Simakov O."/>
            <person name="Hampson S.E."/>
            <person name="Mitros T."/>
            <person name="Weinmaier T."/>
            <person name="Rattei T."/>
            <person name="Balasubramanian P.G."/>
            <person name="Borman J."/>
            <person name="Busam D."/>
            <person name="Disbennett K."/>
            <person name="Pfannkoch C."/>
            <person name="Sumin N."/>
            <person name="Sutton G."/>
            <person name="Viswanathan L."/>
            <person name="Walenz B."/>
            <person name="Goodstein D.M."/>
            <person name="Hellsten U."/>
            <person name="Kawashima T."/>
            <person name="Prochnik S.E."/>
            <person name="Putnam N.H."/>
            <person name="Shu S."/>
            <person name="Blumberg B."/>
            <person name="Dana C.E."/>
            <person name="Gee L."/>
            <person name="Kibler D.F."/>
            <person name="Law L."/>
            <person name="Lindgens D."/>
            <person name="Martinez D.E."/>
            <person name="Peng J."/>
            <person name="Wigge P.A."/>
            <person name="Bertulat B."/>
            <person name="Guder C."/>
            <person name="Nakamura Y."/>
            <person name="Ozbek S."/>
            <person name="Watanabe H."/>
            <person name="Khalturin K."/>
            <person name="Hemmrich G."/>
            <person name="Franke A."/>
            <person name="Augustin R."/>
            <person name="Fraune S."/>
            <person name="Hayakawa E."/>
            <person name="Hayakawa S."/>
            <person name="Hirose M."/>
            <person name="Hwang J."/>
            <person name="Ikeo K."/>
            <person name="Nishimiya-Fujisawa C."/>
            <person name="Ogura A."/>
            <person name="Takahashi T."/>
            <person name="Steinmetz P.R."/>
            <person name="Zhang X."/>
            <person name="Aufschnaiter R."/>
            <person name="Eder M.K."/>
            <person name="Gorny A.K."/>
            <person name="Salvenmoser W."/>
            <person name="Heimberg A.M."/>
            <person name="Wheeler B.M."/>
            <person name="Peterson K.J."/>
            <person name="Boettger A."/>
            <person name="Tischler P."/>
            <person name="Wolf A."/>
            <person name="Gojobori T."/>
            <person name="Remington K.A."/>
            <person name="Strausberg R.L."/>
            <person name="Venter J."/>
            <person name="Technau U."/>
            <person name="Hobmayer B."/>
            <person name="Bosch T.C."/>
            <person name="Holstein T.W."/>
            <person name="Fujisawa T."/>
            <person name="Bode H.R."/>
            <person name="David C.N."/>
            <person name="Rokhsar D.S."/>
            <person name="Steele R.E."/>
        </authorList>
    </citation>
    <scope>NUCLEOTIDE SEQUENCE</scope>
</reference>
<dbReference type="AlphaFoldDB" id="C9YFI4"/>
<dbReference type="InterPro" id="IPR009492">
    <property type="entry name" value="TniQ"/>
</dbReference>
<accession>C9YFI4</accession>
<gene>
    <name evidence="2" type="ORF">Csp_D33400</name>
</gene>
<evidence type="ECO:0000259" key="1">
    <source>
        <dbReference type="Pfam" id="PF06527"/>
    </source>
</evidence>
<proteinExistence type="predicted"/>